<dbReference type="EMBL" id="CP047593">
    <property type="protein sequence ID" value="QHI68077.1"/>
    <property type="molecule type" value="Genomic_DNA"/>
</dbReference>
<dbReference type="InterPro" id="IPR029044">
    <property type="entry name" value="Nucleotide-diphossugar_trans"/>
</dbReference>
<dbReference type="PANTHER" id="PTHR32125:SF4">
    <property type="entry name" value="2-C-METHYL-D-ERYTHRITOL 4-PHOSPHATE CYTIDYLYLTRANSFERASE, CHLOROPLASTIC"/>
    <property type="match status" value="1"/>
</dbReference>
<dbReference type="InterPro" id="IPR034683">
    <property type="entry name" value="IspD/TarI"/>
</dbReference>
<proteinExistence type="predicted"/>
<evidence type="ECO:0000256" key="1">
    <source>
        <dbReference type="ARBA" id="ARBA00022679"/>
    </source>
</evidence>
<dbReference type="GO" id="GO:0050518">
    <property type="term" value="F:2-C-methyl-D-erythritol 4-phosphate cytidylyltransferase activity"/>
    <property type="evidence" value="ECO:0007669"/>
    <property type="project" value="TreeGrafter"/>
</dbReference>
<dbReference type="SUPFAM" id="SSF53448">
    <property type="entry name" value="Nucleotide-diphospho-sugar transferases"/>
    <property type="match status" value="1"/>
</dbReference>
<keyword evidence="4" id="KW-1185">Reference proteome</keyword>
<dbReference type="PANTHER" id="PTHR32125">
    <property type="entry name" value="2-C-METHYL-D-ERYTHRITOL 4-PHOSPHATE CYTIDYLYLTRANSFERASE, CHLOROPLASTIC"/>
    <property type="match status" value="1"/>
</dbReference>
<evidence type="ECO:0000256" key="2">
    <source>
        <dbReference type="ARBA" id="ARBA00022695"/>
    </source>
</evidence>
<sequence>MSVWAIVLACGKEQEITSGVDVAFLALGDRPVLAHSLLTLQENDLVDGIILVVKKQRVDNALQVIRSYGIKKIKSLVAGSGTRLSNLKKAAGQLPEDATAVLVHSASRPFIQDAVVSETVKAGKRYGAAVAAFRSPDAVKFAEKGQKVTKSMDRNSVWVTQSPQVFKRDVFSKMLKSGVKLVDDESALLDKSRQEIHLVVSSRTNLKIRTVADLEAAGALLGKI</sequence>
<dbReference type="Pfam" id="PF01128">
    <property type="entry name" value="IspD"/>
    <property type="match status" value="1"/>
</dbReference>
<name>A0A6P1M2M1_9BACT</name>
<keyword evidence="2" id="KW-0548">Nucleotidyltransferase</keyword>
<accession>A0A6P1M2M1</accession>
<dbReference type="AlphaFoldDB" id="A0A6P1M2M1"/>
<evidence type="ECO:0000313" key="3">
    <source>
        <dbReference type="EMBL" id="QHI68077.1"/>
    </source>
</evidence>
<evidence type="ECO:0000313" key="4">
    <source>
        <dbReference type="Proteomes" id="UP000464954"/>
    </source>
</evidence>
<dbReference type="KEGG" id="taer:GT409_00950"/>
<dbReference type="InterPro" id="IPR050088">
    <property type="entry name" value="IspD/TarI_cytidylyltransf_bact"/>
</dbReference>
<keyword evidence="1 3" id="KW-0808">Transferase</keyword>
<dbReference type="RefSeq" id="WP_160626111.1">
    <property type="nucleotide sequence ID" value="NZ_CP047593.1"/>
</dbReference>
<gene>
    <name evidence="3" type="ORF">GT409_00950</name>
</gene>
<reference evidence="3 4" key="1">
    <citation type="submission" date="2020-01" db="EMBL/GenBank/DDBJ databases">
        <title>Ponticoccus aerotolerans gen. nov., sp. nov., an anaerobic bacterium and proposal of Ponticoccusceae fam. nov., Ponticoccusles ord. nov. and Ponticoccuse classis nov. in the phylum Kiritimatiellaeota.</title>
        <authorList>
            <person name="Zhou L.Y."/>
            <person name="Du Z.J."/>
        </authorList>
    </citation>
    <scope>NUCLEOTIDE SEQUENCE [LARGE SCALE GENOMIC DNA]</scope>
    <source>
        <strain evidence="3 4">S-5007</strain>
    </source>
</reference>
<protein>
    <submittedName>
        <fullName evidence="3">NTP transferase domain-containing protein</fullName>
    </submittedName>
</protein>
<organism evidence="3 4">
    <name type="scientific">Tichowtungia aerotolerans</name>
    <dbReference type="NCBI Taxonomy" id="2697043"/>
    <lineage>
        <taxon>Bacteria</taxon>
        <taxon>Pseudomonadati</taxon>
        <taxon>Kiritimatiellota</taxon>
        <taxon>Tichowtungiia</taxon>
        <taxon>Tichowtungiales</taxon>
        <taxon>Tichowtungiaceae</taxon>
        <taxon>Tichowtungia</taxon>
    </lineage>
</organism>
<dbReference type="Proteomes" id="UP000464954">
    <property type="component" value="Chromosome"/>
</dbReference>
<dbReference type="Gene3D" id="3.90.550.10">
    <property type="entry name" value="Spore Coat Polysaccharide Biosynthesis Protein SpsA, Chain A"/>
    <property type="match status" value="1"/>
</dbReference>